<comment type="caution">
    <text evidence="3">The sequence shown here is derived from an EMBL/GenBank/DDBJ whole genome shotgun (WGS) entry which is preliminary data.</text>
</comment>
<feature type="transmembrane region" description="Helical" evidence="2">
    <location>
        <begin position="17"/>
        <end position="36"/>
    </location>
</feature>
<proteinExistence type="predicted"/>
<keyword evidence="2" id="KW-1133">Transmembrane helix</keyword>
<keyword evidence="4" id="KW-1185">Reference proteome</keyword>
<organism evidence="3 4">
    <name type="scientific">Massariosphaeria phaeospora</name>
    <dbReference type="NCBI Taxonomy" id="100035"/>
    <lineage>
        <taxon>Eukaryota</taxon>
        <taxon>Fungi</taxon>
        <taxon>Dikarya</taxon>
        <taxon>Ascomycota</taxon>
        <taxon>Pezizomycotina</taxon>
        <taxon>Dothideomycetes</taxon>
        <taxon>Pleosporomycetidae</taxon>
        <taxon>Pleosporales</taxon>
        <taxon>Pleosporales incertae sedis</taxon>
        <taxon>Massariosphaeria</taxon>
    </lineage>
</organism>
<feature type="compositionally biased region" description="Low complexity" evidence="1">
    <location>
        <begin position="213"/>
        <end position="224"/>
    </location>
</feature>
<evidence type="ECO:0000313" key="4">
    <source>
        <dbReference type="Proteomes" id="UP000481861"/>
    </source>
</evidence>
<accession>A0A7C8IES3</accession>
<feature type="compositionally biased region" description="Low complexity" evidence="1">
    <location>
        <begin position="191"/>
        <end position="205"/>
    </location>
</feature>
<evidence type="ECO:0000313" key="3">
    <source>
        <dbReference type="EMBL" id="KAF2875112.1"/>
    </source>
</evidence>
<dbReference type="EMBL" id="JAADJZ010000005">
    <property type="protein sequence ID" value="KAF2875112.1"/>
    <property type="molecule type" value="Genomic_DNA"/>
</dbReference>
<keyword evidence="2" id="KW-0472">Membrane</keyword>
<dbReference type="AlphaFoldDB" id="A0A7C8IES3"/>
<dbReference type="Proteomes" id="UP000481861">
    <property type="component" value="Unassembled WGS sequence"/>
</dbReference>
<evidence type="ECO:0000256" key="1">
    <source>
        <dbReference type="SAM" id="MobiDB-lite"/>
    </source>
</evidence>
<protein>
    <submittedName>
        <fullName evidence="3">Uncharacterized protein</fullName>
    </submittedName>
</protein>
<evidence type="ECO:0000256" key="2">
    <source>
        <dbReference type="SAM" id="Phobius"/>
    </source>
</evidence>
<feature type="region of interest" description="Disordered" evidence="1">
    <location>
        <begin position="186"/>
        <end position="224"/>
    </location>
</feature>
<reference evidence="3 4" key="1">
    <citation type="submission" date="2020-01" db="EMBL/GenBank/DDBJ databases">
        <authorList>
            <consortium name="DOE Joint Genome Institute"/>
            <person name="Haridas S."/>
            <person name="Albert R."/>
            <person name="Binder M."/>
            <person name="Bloem J."/>
            <person name="Labutti K."/>
            <person name="Salamov A."/>
            <person name="Andreopoulos B."/>
            <person name="Baker S.E."/>
            <person name="Barry K."/>
            <person name="Bills G."/>
            <person name="Bluhm B.H."/>
            <person name="Cannon C."/>
            <person name="Castanera R."/>
            <person name="Culley D.E."/>
            <person name="Daum C."/>
            <person name="Ezra D."/>
            <person name="Gonzalez J.B."/>
            <person name="Henrissat B."/>
            <person name="Kuo A."/>
            <person name="Liang C."/>
            <person name="Lipzen A."/>
            <person name="Lutzoni F."/>
            <person name="Magnuson J."/>
            <person name="Mondo S."/>
            <person name="Nolan M."/>
            <person name="Ohm R."/>
            <person name="Pangilinan J."/>
            <person name="Park H.-J.H."/>
            <person name="Ramirez L."/>
            <person name="Alfaro M."/>
            <person name="Sun H."/>
            <person name="Tritt A."/>
            <person name="Yoshinaga Y."/>
            <person name="Zwiers L.-H.L."/>
            <person name="Turgeon B.G."/>
            <person name="Goodwin S.B."/>
            <person name="Spatafora J.W."/>
            <person name="Crous P.W."/>
            <person name="Grigoriev I.V."/>
        </authorList>
    </citation>
    <scope>NUCLEOTIDE SEQUENCE [LARGE SCALE GENOMIC DNA]</scope>
    <source>
        <strain evidence="3 4">CBS 611.86</strain>
    </source>
</reference>
<keyword evidence="2" id="KW-0812">Transmembrane</keyword>
<dbReference type="OrthoDB" id="4132046at2759"/>
<name>A0A7C8IES3_9PLEO</name>
<gene>
    <name evidence="3" type="ORF">BDV95DRAFT_308729</name>
</gene>
<sequence length="333" mass="36450">MTVLIAILQHHLSNTSLFSIFFLFHFFPLSSSLFPWKEHRKPLNPYTYSYFVRPITMQYSTIFLSALAAATTLAAPTPSYHSHASDPIRVTLSNQATELGIQRTFAEGSRQQKSTNAGPFKTVELNVDNAQKKDLRCQLLDKNGQAVVVIRGENTDITFADGGKGKWTFRDGAVEVKKIVCDPAFVKGTGAPQQQPQQPDQQQPSTPTPTPTPSTSAPVAAPTQTADTTIRVTLATSEVAFQTAFEAAGLSREEVDTRSKGPFDRVELRVGADVQKQDLRCQILDAEGKPVTVQRGENVFTTFADGAGGPWTFLEPMQSEVLKIVCDPAFGKE</sequence>